<comment type="caution">
    <text evidence="1">The sequence shown here is derived from an EMBL/GenBank/DDBJ whole genome shotgun (WGS) entry which is preliminary data.</text>
</comment>
<dbReference type="AlphaFoldDB" id="A0A5B7GDL6"/>
<evidence type="ECO:0000313" key="2">
    <source>
        <dbReference type="Proteomes" id="UP000324222"/>
    </source>
</evidence>
<keyword evidence="2" id="KW-1185">Reference proteome</keyword>
<dbReference type="Proteomes" id="UP000324222">
    <property type="component" value="Unassembled WGS sequence"/>
</dbReference>
<dbReference type="EMBL" id="VSRR010013345">
    <property type="protein sequence ID" value="MPC55656.1"/>
    <property type="molecule type" value="Genomic_DNA"/>
</dbReference>
<name>A0A5B7GDL6_PORTR</name>
<gene>
    <name evidence="1" type="ORF">E2C01_049598</name>
</gene>
<accession>A0A5B7GDL6</accession>
<reference evidence="1 2" key="1">
    <citation type="submission" date="2019-05" db="EMBL/GenBank/DDBJ databases">
        <title>Another draft genome of Portunus trituberculatus and its Hox gene families provides insights of decapod evolution.</title>
        <authorList>
            <person name="Jeong J.-H."/>
            <person name="Song I."/>
            <person name="Kim S."/>
            <person name="Choi T."/>
            <person name="Kim D."/>
            <person name="Ryu S."/>
            <person name="Kim W."/>
        </authorList>
    </citation>
    <scope>NUCLEOTIDE SEQUENCE [LARGE SCALE GENOMIC DNA]</scope>
    <source>
        <tissue evidence="1">Muscle</tissue>
    </source>
</reference>
<organism evidence="1 2">
    <name type="scientific">Portunus trituberculatus</name>
    <name type="common">Swimming crab</name>
    <name type="synonym">Neptunus trituberculatus</name>
    <dbReference type="NCBI Taxonomy" id="210409"/>
    <lineage>
        <taxon>Eukaryota</taxon>
        <taxon>Metazoa</taxon>
        <taxon>Ecdysozoa</taxon>
        <taxon>Arthropoda</taxon>
        <taxon>Crustacea</taxon>
        <taxon>Multicrustacea</taxon>
        <taxon>Malacostraca</taxon>
        <taxon>Eumalacostraca</taxon>
        <taxon>Eucarida</taxon>
        <taxon>Decapoda</taxon>
        <taxon>Pleocyemata</taxon>
        <taxon>Brachyura</taxon>
        <taxon>Eubrachyura</taxon>
        <taxon>Portunoidea</taxon>
        <taxon>Portunidae</taxon>
        <taxon>Portuninae</taxon>
        <taxon>Portunus</taxon>
    </lineage>
</organism>
<protein>
    <submittedName>
        <fullName evidence="1">Uncharacterized protein</fullName>
    </submittedName>
</protein>
<proteinExistence type="predicted"/>
<sequence length="30" mass="3571">MSKMGYFGIFQRFMAQHSEMHAKHTISVRN</sequence>
<evidence type="ECO:0000313" key="1">
    <source>
        <dbReference type="EMBL" id="MPC55656.1"/>
    </source>
</evidence>